<dbReference type="VEuPathDB" id="FungiDB:ASPSYDRAFT_90918"/>
<proteinExistence type="predicted"/>
<accession>A0A1L9TDY1</accession>
<keyword evidence="4" id="KW-1185">Reference proteome</keyword>
<dbReference type="STRING" id="1036612.A0A1L9TDY1"/>
<sequence length="796" mass="87111">MAVSLTDLTISDVSGMIAVGIVVVQLLMPLALPIILLGHFRSSTPTIPATTWSALAGELHSSFWPTILRTDSTASGSYFLSVISWSRTAAKVLTAITAIVTPLGLYQDIVAQAPTSAPFHYLEDKSVFGQYTPPRNAEVPFSRKCGGWTLVPCPGSPGYANASGVSARTDNYDTSNPPNVMEAFQSGLSVTQSSVSSVFDIQSRYTALQSINDSSPVGNGTGYPVSQLRPIQSRITDRGYHLVEGLVVDRQAGGVGFRNHTAPTWRPLGSKWTEELLFIVPEAHCVDLNLTMDYRIYGDYANLTNVDTNMVLTDRGGFVNFTKEFAPYNWTTMHSQDDPELSHRAFNAASVSNLLAMAFMNVTNLEPYNFTGFRYLDSHLEKRFPLLENTKPKSLEVAPLYGSYLSGADIPIGETNFNNSDSRNTTKNATALYENPFNITTWDFTEAGPVCTRTTSVDYANISNIHVYCGMIYGVPQRQTPGNSIMFDDPGSNWSVPLYSCATGAKATIKTVSFTFNGSDDLSGLRVTDVKPKKYSDESSKPLWGLVTPESASKLGLSTLRKDHLWLPGQGGFLTMTPEFQNLPGAYFYGNTLAGLFSPTSNAFFDYTGGTSVSLLLQWQNLSQTAAGTAQALNLIWTDIAANYVLGTRSIITTDAENGVPDVSVVFYASRIRFHIIYGIPAFLTLAMVLLVCVLTLVSILVQGSGPRRMTKFLNWTSTGRIFTSLEQDSDRDVIYLSSKPSKAWTKEEGKRDITVRDRDEGQTAEPKEHYITKDTDTPEDGPAQQRLLRASTPPS</sequence>
<dbReference type="Proteomes" id="UP000184356">
    <property type="component" value="Unassembled WGS sequence"/>
</dbReference>
<keyword evidence="2" id="KW-0812">Transmembrane</keyword>
<feature type="transmembrane region" description="Helical" evidence="2">
    <location>
        <begin position="15"/>
        <end position="37"/>
    </location>
</feature>
<evidence type="ECO:0000313" key="4">
    <source>
        <dbReference type="Proteomes" id="UP000184356"/>
    </source>
</evidence>
<dbReference type="GeneID" id="63768479"/>
<dbReference type="RefSeq" id="XP_040701443.1">
    <property type="nucleotide sequence ID" value="XM_040852406.1"/>
</dbReference>
<dbReference type="OrthoDB" id="3034003at2759"/>
<feature type="compositionally biased region" description="Basic and acidic residues" evidence="1">
    <location>
        <begin position="748"/>
        <end position="777"/>
    </location>
</feature>
<reference evidence="4" key="1">
    <citation type="journal article" date="2017" name="Genome Biol.">
        <title>Comparative genomics reveals high biological diversity and specific adaptations in the industrially and medically important fungal genus Aspergillus.</title>
        <authorList>
            <person name="de Vries R.P."/>
            <person name="Riley R."/>
            <person name="Wiebenga A."/>
            <person name="Aguilar-Osorio G."/>
            <person name="Amillis S."/>
            <person name="Uchima C.A."/>
            <person name="Anderluh G."/>
            <person name="Asadollahi M."/>
            <person name="Askin M."/>
            <person name="Barry K."/>
            <person name="Battaglia E."/>
            <person name="Bayram O."/>
            <person name="Benocci T."/>
            <person name="Braus-Stromeyer S.A."/>
            <person name="Caldana C."/>
            <person name="Canovas D."/>
            <person name="Cerqueira G.C."/>
            <person name="Chen F."/>
            <person name="Chen W."/>
            <person name="Choi C."/>
            <person name="Clum A."/>
            <person name="Dos Santos R.A."/>
            <person name="Damasio A.R."/>
            <person name="Diallinas G."/>
            <person name="Emri T."/>
            <person name="Fekete E."/>
            <person name="Flipphi M."/>
            <person name="Freyberg S."/>
            <person name="Gallo A."/>
            <person name="Gournas C."/>
            <person name="Habgood R."/>
            <person name="Hainaut M."/>
            <person name="Harispe M.L."/>
            <person name="Henrissat B."/>
            <person name="Hilden K.S."/>
            <person name="Hope R."/>
            <person name="Hossain A."/>
            <person name="Karabika E."/>
            <person name="Karaffa L."/>
            <person name="Karanyi Z."/>
            <person name="Krasevec N."/>
            <person name="Kuo A."/>
            <person name="Kusch H."/>
            <person name="LaButti K."/>
            <person name="Lagendijk E.L."/>
            <person name="Lapidus A."/>
            <person name="Levasseur A."/>
            <person name="Lindquist E."/>
            <person name="Lipzen A."/>
            <person name="Logrieco A.F."/>
            <person name="MacCabe A."/>
            <person name="Maekelae M.R."/>
            <person name="Malavazi I."/>
            <person name="Melin P."/>
            <person name="Meyer V."/>
            <person name="Mielnichuk N."/>
            <person name="Miskei M."/>
            <person name="Molnar A.P."/>
            <person name="Mule G."/>
            <person name="Ngan C.Y."/>
            <person name="Orejas M."/>
            <person name="Orosz E."/>
            <person name="Ouedraogo J.P."/>
            <person name="Overkamp K.M."/>
            <person name="Park H.-S."/>
            <person name="Perrone G."/>
            <person name="Piumi F."/>
            <person name="Punt P.J."/>
            <person name="Ram A.F."/>
            <person name="Ramon A."/>
            <person name="Rauscher S."/>
            <person name="Record E."/>
            <person name="Riano-Pachon D.M."/>
            <person name="Robert V."/>
            <person name="Roehrig J."/>
            <person name="Ruller R."/>
            <person name="Salamov A."/>
            <person name="Salih N.S."/>
            <person name="Samson R.A."/>
            <person name="Sandor E."/>
            <person name="Sanguinetti M."/>
            <person name="Schuetze T."/>
            <person name="Sepcic K."/>
            <person name="Shelest E."/>
            <person name="Sherlock G."/>
            <person name="Sophianopoulou V."/>
            <person name="Squina F.M."/>
            <person name="Sun H."/>
            <person name="Susca A."/>
            <person name="Todd R.B."/>
            <person name="Tsang A."/>
            <person name="Unkles S.E."/>
            <person name="van de Wiele N."/>
            <person name="van Rossen-Uffink D."/>
            <person name="Oliveira J.V."/>
            <person name="Vesth T.C."/>
            <person name="Visser J."/>
            <person name="Yu J.-H."/>
            <person name="Zhou M."/>
            <person name="Andersen M.R."/>
            <person name="Archer D.B."/>
            <person name="Baker S.E."/>
            <person name="Benoit I."/>
            <person name="Brakhage A.A."/>
            <person name="Braus G.H."/>
            <person name="Fischer R."/>
            <person name="Frisvad J.C."/>
            <person name="Goldman G.H."/>
            <person name="Houbraken J."/>
            <person name="Oakley B."/>
            <person name="Pocsi I."/>
            <person name="Scazzocchio C."/>
            <person name="Seiboth B."/>
            <person name="vanKuyk P.A."/>
            <person name="Wortman J."/>
            <person name="Dyer P.S."/>
            <person name="Grigoriev I.V."/>
        </authorList>
    </citation>
    <scope>NUCLEOTIDE SEQUENCE [LARGE SCALE GENOMIC DNA]</scope>
    <source>
        <strain evidence="4">CBS 593.65</strain>
    </source>
</reference>
<dbReference type="EMBL" id="KV878588">
    <property type="protein sequence ID" value="OJJ57637.1"/>
    <property type="molecule type" value="Genomic_DNA"/>
</dbReference>
<evidence type="ECO:0000256" key="1">
    <source>
        <dbReference type="SAM" id="MobiDB-lite"/>
    </source>
</evidence>
<feature type="region of interest" description="Disordered" evidence="1">
    <location>
        <begin position="748"/>
        <end position="796"/>
    </location>
</feature>
<gene>
    <name evidence="3" type="ORF">ASPSYDRAFT_90918</name>
</gene>
<dbReference type="AlphaFoldDB" id="A0A1L9TDY1"/>
<organism evidence="3 4">
    <name type="scientific">Aspergillus sydowii CBS 593.65</name>
    <dbReference type="NCBI Taxonomy" id="1036612"/>
    <lineage>
        <taxon>Eukaryota</taxon>
        <taxon>Fungi</taxon>
        <taxon>Dikarya</taxon>
        <taxon>Ascomycota</taxon>
        <taxon>Pezizomycotina</taxon>
        <taxon>Eurotiomycetes</taxon>
        <taxon>Eurotiomycetidae</taxon>
        <taxon>Eurotiales</taxon>
        <taxon>Aspergillaceae</taxon>
        <taxon>Aspergillus</taxon>
        <taxon>Aspergillus subgen. Nidulantes</taxon>
    </lineage>
</organism>
<keyword evidence="2" id="KW-1133">Transmembrane helix</keyword>
<name>A0A1L9TDY1_9EURO</name>
<evidence type="ECO:0000256" key="2">
    <source>
        <dbReference type="SAM" id="Phobius"/>
    </source>
</evidence>
<feature type="transmembrane region" description="Helical" evidence="2">
    <location>
        <begin position="676"/>
        <end position="702"/>
    </location>
</feature>
<protein>
    <submittedName>
        <fullName evidence="3">Uncharacterized protein</fullName>
    </submittedName>
</protein>
<evidence type="ECO:0000313" key="3">
    <source>
        <dbReference type="EMBL" id="OJJ57637.1"/>
    </source>
</evidence>
<keyword evidence="2" id="KW-0472">Membrane</keyword>